<dbReference type="TCDB" id="1.A.8.8.19">
    <property type="family name" value="the major intrinsic protein (mip) family"/>
</dbReference>
<dbReference type="GO" id="GO:0005886">
    <property type="term" value="C:plasma membrane"/>
    <property type="evidence" value="ECO:0007669"/>
    <property type="project" value="TreeGrafter"/>
</dbReference>
<evidence type="ECO:0000256" key="2">
    <source>
        <dbReference type="ARBA" id="ARBA00022448"/>
    </source>
</evidence>
<feature type="transmembrane region" description="Helical" evidence="7">
    <location>
        <begin position="124"/>
        <end position="145"/>
    </location>
</feature>
<dbReference type="PROSITE" id="PS00221">
    <property type="entry name" value="MIP"/>
    <property type="match status" value="1"/>
</dbReference>
<dbReference type="SMR" id="A7BIX4"/>
<keyword evidence="2 6" id="KW-0813">Transport</keyword>
<proteinExistence type="evidence at transcript level"/>
<evidence type="ECO:0000256" key="5">
    <source>
        <dbReference type="ARBA" id="ARBA00023136"/>
    </source>
</evidence>
<evidence type="ECO:0000256" key="7">
    <source>
        <dbReference type="SAM" id="Phobius"/>
    </source>
</evidence>
<feature type="transmembrane region" description="Helical" evidence="7">
    <location>
        <begin position="255"/>
        <end position="283"/>
    </location>
</feature>
<accession>A7BIX4</accession>
<dbReference type="EMBL" id="AB292480">
    <property type="protein sequence ID" value="BAF75061.1"/>
    <property type="molecule type" value="mRNA"/>
</dbReference>
<evidence type="ECO:0000256" key="1">
    <source>
        <dbReference type="ARBA" id="ARBA00004141"/>
    </source>
</evidence>
<reference evidence="8" key="1">
    <citation type="submission" date="2007-02" db="EMBL/GenBank/DDBJ databases">
        <title>Presence of aquaporin and V-ATPase on the contractile vacuole of Amoeba proteus.</title>
        <authorList>
            <person name="Nishihara E."/>
            <person name="Yokota E."/>
            <person name="Tazaki A."/>
            <person name="Orii H."/>
            <person name="Katsuhara M."/>
            <person name="Kataoka K."/>
            <person name="Igarashi H."/>
            <person name="Moriyama Y."/>
            <person name="Shimmen T."/>
            <person name="Sonobe S."/>
        </authorList>
    </citation>
    <scope>NUCLEOTIDE SEQUENCE</scope>
</reference>
<dbReference type="Gene3D" id="1.20.1080.10">
    <property type="entry name" value="Glycerol uptake facilitator protein"/>
    <property type="match status" value="1"/>
</dbReference>
<comment type="similarity">
    <text evidence="6">Belongs to the MIP/aquaporin (TC 1.A.8) family.</text>
</comment>
<dbReference type="PANTHER" id="PTHR19139:SF284">
    <property type="entry name" value="AQUAPORIN"/>
    <property type="match status" value="1"/>
</dbReference>
<dbReference type="PANTHER" id="PTHR19139">
    <property type="entry name" value="AQUAPORIN TRANSPORTER"/>
    <property type="match status" value="1"/>
</dbReference>
<dbReference type="Pfam" id="PF00230">
    <property type="entry name" value="MIP"/>
    <property type="match status" value="1"/>
</dbReference>
<evidence type="ECO:0000256" key="3">
    <source>
        <dbReference type="ARBA" id="ARBA00022692"/>
    </source>
</evidence>
<dbReference type="CDD" id="cd00333">
    <property type="entry name" value="MIP"/>
    <property type="match status" value="1"/>
</dbReference>
<evidence type="ECO:0000256" key="4">
    <source>
        <dbReference type="ARBA" id="ARBA00022989"/>
    </source>
</evidence>
<evidence type="ECO:0000256" key="6">
    <source>
        <dbReference type="RuleBase" id="RU000477"/>
    </source>
</evidence>
<dbReference type="SUPFAM" id="SSF81338">
    <property type="entry name" value="Aquaporin-like"/>
    <property type="match status" value="1"/>
</dbReference>
<name>A7BIX4_AMOPR</name>
<dbReference type="InterPro" id="IPR000425">
    <property type="entry name" value="MIP"/>
</dbReference>
<dbReference type="PRINTS" id="PR00783">
    <property type="entry name" value="MINTRINSICP"/>
</dbReference>
<dbReference type="InterPro" id="IPR023271">
    <property type="entry name" value="Aquaporin-like"/>
</dbReference>
<sequence>MSYQPLEPLEEDTGLLDSRRKTTFLPSVGSIRELTGNWTQTLRELFAEWMGTMFFVYIGTGSVLATVPWDGLLDPPTIVAVSMGFGFGLATMVYATANVSGGHLNPAVTIAIVFAKKMSLIKGFFYICSQCLGAIVGSAMIMATIPKPICEAAKYGATTLATNTTFGKFDQHSVAVSLGHGFFMEMLLTFLLVFTVFATASLPGEEKQMGKFAPLSIGFAVLSCHLVGIPYTGPSMNPARSFGPAVISGVWTHHWVYWLGPIFGGLIASLVYNLGLASVAEVAKVHSDPRMHRPQ</sequence>
<feature type="transmembrane region" description="Helical" evidence="7">
    <location>
        <begin position="212"/>
        <end position="231"/>
    </location>
</feature>
<protein>
    <submittedName>
        <fullName evidence="8">Aquaporin</fullName>
    </submittedName>
</protein>
<dbReference type="InterPro" id="IPR022357">
    <property type="entry name" value="MIP_CS"/>
</dbReference>
<feature type="transmembrane region" description="Helical" evidence="7">
    <location>
        <begin position="45"/>
        <end position="65"/>
    </location>
</feature>
<dbReference type="GO" id="GO:0015250">
    <property type="term" value="F:water channel activity"/>
    <property type="evidence" value="ECO:0007669"/>
    <property type="project" value="TreeGrafter"/>
</dbReference>
<keyword evidence="3 6" id="KW-0812">Transmembrane</keyword>
<dbReference type="NCBIfam" id="TIGR00861">
    <property type="entry name" value="MIP"/>
    <property type="match status" value="1"/>
</dbReference>
<dbReference type="AlphaFoldDB" id="A7BIX4"/>
<feature type="transmembrane region" description="Helical" evidence="7">
    <location>
        <begin position="182"/>
        <end position="200"/>
    </location>
</feature>
<evidence type="ECO:0000313" key="8">
    <source>
        <dbReference type="EMBL" id="BAF75060.1"/>
    </source>
</evidence>
<feature type="transmembrane region" description="Helical" evidence="7">
    <location>
        <begin position="77"/>
        <end position="97"/>
    </location>
</feature>
<keyword evidence="5 7" id="KW-0472">Membrane</keyword>
<organism evidence="8">
    <name type="scientific">Amoeba proteus</name>
    <name type="common">Amoeba</name>
    <name type="synonym">Chaos diffluens</name>
    <dbReference type="NCBI Taxonomy" id="5775"/>
    <lineage>
        <taxon>Eukaryota</taxon>
        <taxon>Amoebozoa</taxon>
        <taxon>Tubulinea</taxon>
        <taxon>Elardia</taxon>
        <taxon>Euamoebida</taxon>
        <taxon>Amoebidae</taxon>
        <taxon>Amoeba</taxon>
    </lineage>
</organism>
<keyword evidence="4 7" id="KW-1133">Transmembrane helix</keyword>
<dbReference type="EMBL" id="AB292479">
    <property type="protein sequence ID" value="BAF75060.1"/>
    <property type="molecule type" value="Genomic_DNA"/>
</dbReference>
<comment type="subcellular location">
    <subcellularLocation>
        <location evidence="1">Membrane</location>
        <topology evidence="1">Multi-pass membrane protein</topology>
    </subcellularLocation>
</comment>
<gene>
    <name evidence="8" type="primary">AQP</name>
</gene>
<dbReference type="InterPro" id="IPR034294">
    <property type="entry name" value="Aquaporin_transptr"/>
</dbReference>